<reference evidence="1" key="1">
    <citation type="submission" date="2022-01" db="EMBL/GenBank/DDBJ databases">
        <title>Gillisia lutea sp. nov., isolated from marine plastic residues from the Malvarosa beach (Valencia, Spain).</title>
        <authorList>
            <person name="Vidal-Verdu A."/>
            <person name="Molina-Menor E."/>
            <person name="Satari L."/>
            <person name="Pascual J."/>
            <person name="Pereto J."/>
            <person name="Porcar M."/>
        </authorList>
    </citation>
    <scope>NUCLEOTIDE SEQUENCE</scope>
    <source>
        <strain evidence="1">M10.2A</strain>
    </source>
</reference>
<comment type="caution">
    <text evidence="1">The sequence shown here is derived from an EMBL/GenBank/DDBJ whole genome shotgun (WGS) entry which is preliminary data.</text>
</comment>
<name>A0ABS9EFU7_9FLAO</name>
<organism evidence="1 2">
    <name type="scientific">Gillisia lutea</name>
    <dbReference type="NCBI Taxonomy" id="2909668"/>
    <lineage>
        <taxon>Bacteria</taxon>
        <taxon>Pseudomonadati</taxon>
        <taxon>Bacteroidota</taxon>
        <taxon>Flavobacteriia</taxon>
        <taxon>Flavobacteriales</taxon>
        <taxon>Flavobacteriaceae</taxon>
        <taxon>Gillisia</taxon>
    </lineage>
</organism>
<keyword evidence="2" id="KW-1185">Reference proteome</keyword>
<dbReference type="EMBL" id="JAKGTH010000008">
    <property type="protein sequence ID" value="MCF4101736.1"/>
    <property type="molecule type" value="Genomic_DNA"/>
</dbReference>
<protein>
    <recommendedName>
        <fullName evidence="3">Secreted protein</fullName>
    </recommendedName>
</protein>
<gene>
    <name evidence="1" type="ORF">L1I30_08670</name>
</gene>
<accession>A0ABS9EFU7</accession>
<sequence length="106" mass="12006">MNIFQKYGLILMAVALLFPAAVSIHIFAHEKHSVCTDYSSTHLHKSSIDCELCKFHPVPIIAIDLFNYNIVRDIIIKESSSNHYEFLSDFQKLPFSLRGPPSSIIA</sequence>
<dbReference type="Proteomes" id="UP001179363">
    <property type="component" value="Unassembled WGS sequence"/>
</dbReference>
<dbReference type="RefSeq" id="WP_236133885.1">
    <property type="nucleotide sequence ID" value="NZ_JAKGTH010000008.1"/>
</dbReference>
<evidence type="ECO:0008006" key="3">
    <source>
        <dbReference type="Google" id="ProtNLM"/>
    </source>
</evidence>
<evidence type="ECO:0000313" key="1">
    <source>
        <dbReference type="EMBL" id="MCF4101736.1"/>
    </source>
</evidence>
<proteinExistence type="predicted"/>
<evidence type="ECO:0000313" key="2">
    <source>
        <dbReference type="Proteomes" id="UP001179363"/>
    </source>
</evidence>